<evidence type="ECO:0000313" key="2">
    <source>
        <dbReference type="Proteomes" id="UP000001338"/>
    </source>
</evidence>
<gene>
    <name evidence="1" type="ORF">LEP1GSC036_3975</name>
</gene>
<dbReference type="Proteomes" id="UP000001338">
    <property type="component" value="Unassembled WGS sequence"/>
</dbReference>
<protein>
    <submittedName>
        <fullName evidence="1">Uncharacterized protein</fullName>
    </submittedName>
</protein>
<name>A0A828Z8Q8_9LEPT</name>
<dbReference type="AlphaFoldDB" id="A0A828Z8Q8"/>
<organism evidence="1 2">
    <name type="scientific">Leptospira weilii str. 2006001853</name>
    <dbReference type="NCBI Taxonomy" id="1001589"/>
    <lineage>
        <taxon>Bacteria</taxon>
        <taxon>Pseudomonadati</taxon>
        <taxon>Spirochaetota</taxon>
        <taxon>Spirochaetia</taxon>
        <taxon>Leptospirales</taxon>
        <taxon>Leptospiraceae</taxon>
        <taxon>Leptospira</taxon>
    </lineage>
</organism>
<evidence type="ECO:0000313" key="1">
    <source>
        <dbReference type="EMBL" id="EKR66326.1"/>
    </source>
</evidence>
<sequence length="37" mass="4298">MALNKTTTFQKQPISFFITPGHDEYSIFIMESNGKKF</sequence>
<reference evidence="1 2" key="1">
    <citation type="submission" date="2012-10" db="EMBL/GenBank/DDBJ databases">
        <authorList>
            <person name="Harkins D.M."/>
            <person name="Durkin A.S."/>
            <person name="Brinkac L.M."/>
            <person name="Haft D.H."/>
            <person name="Selengut J.D."/>
            <person name="Sanka R."/>
            <person name="DePew J."/>
            <person name="Purushe J."/>
            <person name="Whelen A.C."/>
            <person name="Vinetz J.M."/>
            <person name="Sutton G.G."/>
            <person name="Nierman W.C."/>
            <person name="Fouts D.E."/>
        </authorList>
    </citation>
    <scope>NUCLEOTIDE SEQUENCE [LARGE SCALE GENOMIC DNA]</scope>
    <source>
        <strain evidence="1 2">2006001853</strain>
    </source>
</reference>
<proteinExistence type="predicted"/>
<comment type="caution">
    <text evidence="1">The sequence shown here is derived from an EMBL/GenBank/DDBJ whole genome shotgun (WGS) entry which is preliminary data.</text>
</comment>
<accession>A0A828Z8Q8</accession>
<dbReference type="EMBL" id="AFLV02000005">
    <property type="protein sequence ID" value="EKR66326.1"/>
    <property type="molecule type" value="Genomic_DNA"/>
</dbReference>